<reference evidence="7" key="1">
    <citation type="journal article" date="2021" name="PeerJ">
        <title>Extensive microbial diversity within the chicken gut microbiome revealed by metagenomics and culture.</title>
        <authorList>
            <person name="Gilroy R."/>
            <person name="Ravi A."/>
            <person name="Getino M."/>
            <person name="Pursley I."/>
            <person name="Horton D.L."/>
            <person name="Alikhan N.F."/>
            <person name="Baker D."/>
            <person name="Gharbi K."/>
            <person name="Hall N."/>
            <person name="Watson M."/>
            <person name="Adriaenssens E.M."/>
            <person name="Foster-Nyarko E."/>
            <person name="Jarju S."/>
            <person name="Secka A."/>
            <person name="Antonio M."/>
            <person name="Oren A."/>
            <person name="Chaudhuri R.R."/>
            <person name="La Ragione R."/>
            <person name="Hildebrand F."/>
            <person name="Pallen M.J."/>
        </authorList>
    </citation>
    <scope>NUCLEOTIDE SEQUENCE</scope>
    <source>
        <strain evidence="7">CHK192-8294</strain>
    </source>
</reference>
<dbReference type="InterPro" id="IPR014284">
    <property type="entry name" value="RNA_pol_sigma-70_dom"/>
</dbReference>
<dbReference type="InterPro" id="IPR013249">
    <property type="entry name" value="RNA_pol_sigma70_r4_t2"/>
</dbReference>
<comment type="similarity">
    <text evidence="1">Belongs to the sigma-70 factor family. ECF subfamily.</text>
</comment>
<dbReference type="Pfam" id="PF04542">
    <property type="entry name" value="Sigma70_r2"/>
    <property type="match status" value="1"/>
</dbReference>
<gene>
    <name evidence="7" type="ORF">H9712_00025</name>
</gene>
<organism evidence="7 8">
    <name type="scientific">Candidatus Flavonifractor intestinigallinarum</name>
    <dbReference type="NCBI Taxonomy" id="2838586"/>
    <lineage>
        <taxon>Bacteria</taxon>
        <taxon>Bacillati</taxon>
        <taxon>Bacillota</taxon>
        <taxon>Clostridia</taxon>
        <taxon>Eubacteriales</taxon>
        <taxon>Oscillospiraceae</taxon>
        <taxon>Flavonifractor</taxon>
    </lineage>
</organism>
<evidence type="ECO:0000313" key="8">
    <source>
        <dbReference type="Proteomes" id="UP000823921"/>
    </source>
</evidence>
<dbReference type="Gene3D" id="1.10.10.10">
    <property type="entry name" value="Winged helix-like DNA-binding domain superfamily/Winged helix DNA-binding domain"/>
    <property type="match status" value="1"/>
</dbReference>
<dbReference type="PANTHER" id="PTHR43133">
    <property type="entry name" value="RNA POLYMERASE ECF-TYPE SIGMA FACTO"/>
    <property type="match status" value="1"/>
</dbReference>
<dbReference type="InterPro" id="IPR013324">
    <property type="entry name" value="RNA_pol_sigma_r3/r4-like"/>
</dbReference>
<dbReference type="GO" id="GO:0003677">
    <property type="term" value="F:DNA binding"/>
    <property type="evidence" value="ECO:0007669"/>
    <property type="project" value="InterPro"/>
</dbReference>
<dbReference type="GO" id="GO:0016987">
    <property type="term" value="F:sigma factor activity"/>
    <property type="evidence" value="ECO:0007669"/>
    <property type="project" value="UniProtKB-KW"/>
</dbReference>
<accession>A0A9D2MJG1</accession>
<keyword evidence="4" id="KW-0804">Transcription</keyword>
<feature type="domain" description="RNA polymerase sigma-70 region 2" evidence="5">
    <location>
        <begin position="11"/>
        <end position="74"/>
    </location>
</feature>
<evidence type="ECO:0000313" key="7">
    <source>
        <dbReference type="EMBL" id="HJB79357.1"/>
    </source>
</evidence>
<protein>
    <submittedName>
        <fullName evidence="7">Sigma-70 family RNA polymerase sigma factor</fullName>
    </submittedName>
</protein>
<dbReference type="InterPro" id="IPR007627">
    <property type="entry name" value="RNA_pol_sigma70_r2"/>
</dbReference>
<dbReference type="Gene3D" id="1.10.1740.10">
    <property type="match status" value="1"/>
</dbReference>
<evidence type="ECO:0000259" key="6">
    <source>
        <dbReference type="Pfam" id="PF08281"/>
    </source>
</evidence>
<dbReference type="PANTHER" id="PTHR43133:SF51">
    <property type="entry name" value="RNA POLYMERASE SIGMA FACTOR"/>
    <property type="match status" value="1"/>
</dbReference>
<evidence type="ECO:0000256" key="1">
    <source>
        <dbReference type="ARBA" id="ARBA00010641"/>
    </source>
</evidence>
<dbReference type="AlphaFoldDB" id="A0A9D2MJG1"/>
<proteinExistence type="inferred from homology"/>
<dbReference type="GO" id="GO:0006352">
    <property type="term" value="P:DNA-templated transcription initiation"/>
    <property type="evidence" value="ECO:0007669"/>
    <property type="project" value="InterPro"/>
</dbReference>
<keyword evidence="2" id="KW-0805">Transcription regulation</keyword>
<reference evidence="7" key="2">
    <citation type="submission" date="2021-04" db="EMBL/GenBank/DDBJ databases">
        <authorList>
            <person name="Gilroy R."/>
        </authorList>
    </citation>
    <scope>NUCLEOTIDE SEQUENCE</scope>
    <source>
        <strain evidence="7">CHK192-8294</strain>
    </source>
</reference>
<feature type="domain" description="RNA polymerase sigma factor 70 region 4 type 2" evidence="6">
    <location>
        <begin position="96"/>
        <end position="147"/>
    </location>
</feature>
<dbReference type="InterPro" id="IPR036388">
    <property type="entry name" value="WH-like_DNA-bd_sf"/>
</dbReference>
<dbReference type="SUPFAM" id="SSF88659">
    <property type="entry name" value="Sigma3 and sigma4 domains of RNA polymerase sigma factors"/>
    <property type="match status" value="1"/>
</dbReference>
<name>A0A9D2MJG1_9FIRM</name>
<dbReference type="SUPFAM" id="SSF88946">
    <property type="entry name" value="Sigma2 domain of RNA polymerase sigma factors"/>
    <property type="match status" value="1"/>
</dbReference>
<dbReference type="EMBL" id="DWXO01000001">
    <property type="protein sequence ID" value="HJB79357.1"/>
    <property type="molecule type" value="Genomic_DNA"/>
</dbReference>
<evidence type="ECO:0000259" key="5">
    <source>
        <dbReference type="Pfam" id="PF04542"/>
    </source>
</evidence>
<dbReference type="NCBIfam" id="TIGR02937">
    <property type="entry name" value="sigma70-ECF"/>
    <property type="match status" value="1"/>
</dbReference>
<evidence type="ECO:0000256" key="2">
    <source>
        <dbReference type="ARBA" id="ARBA00023015"/>
    </source>
</evidence>
<dbReference type="Proteomes" id="UP000823921">
    <property type="component" value="Unassembled WGS sequence"/>
</dbReference>
<dbReference type="InterPro" id="IPR013325">
    <property type="entry name" value="RNA_pol_sigma_r2"/>
</dbReference>
<dbReference type="InterPro" id="IPR039425">
    <property type="entry name" value="RNA_pol_sigma-70-like"/>
</dbReference>
<keyword evidence="3" id="KW-0731">Sigma factor</keyword>
<dbReference type="Pfam" id="PF08281">
    <property type="entry name" value="Sigma70_r4_2"/>
    <property type="match status" value="1"/>
</dbReference>
<evidence type="ECO:0000256" key="3">
    <source>
        <dbReference type="ARBA" id="ARBA00023082"/>
    </source>
</evidence>
<dbReference type="CDD" id="cd06171">
    <property type="entry name" value="Sigma70_r4"/>
    <property type="match status" value="1"/>
</dbReference>
<sequence length="157" mass="18127">MAEETGLRQVVETYGNMVYRLALAQTHSGHDADDVFQEVFLRYLRSAPDFREEEHRKAWLLRVTVNCCKKFHTSFWRRHTTALSETIPARTEEEGELLTLLEGLPEKYRAVLHLYYYEGYATGEIAAILGRSPNTVRSQLSRGRALLHDAWKGAEEL</sequence>
<comment type="caution">
    <text evidence="7">The sequence shown here is derived from an EMBL/GenBank/DDBJ whole genome shotgun (WGS) entry which is preliminary data.</text>
</comment>
<evidence type="ECO:0000256" key="4">
    <source>
        <dbReference type="ARBA" id="ARBA00023163"/>
    </source>
</evidence>